<dbReference type="GO" id="GO:0030001">
    <property type="term" value="P:metal ion transport"/>
    <property type="evidence" value="ECO:0007669"/>
    <property type="project" value="UniProtKB-ARBA"/>
</dbReference>
<name>A0A1M6GMX1_9FIRM</name>
<evidence type="ECO:0000313" key="9">
    <source>
        <dbReference type="EMBL" id="SHJ11327.1"/>
    </source>
</evidence>
<evidence type="ECO:0000256" key="8">
    <source>
        <dbReference type="SAM" id="Phobius"/>
    </source>
</evidence>
<dbReference type="RefSeq" id="WP_188118434.1">
    <property type="nucleotide sequence ID" value="NZ_DAONMB010000020.1"/>
</dbReference>
<keyword evidence="4 8" id="KW-0812">Transmembrane</keyword>
<dbReference type="GO" id="GO:0008324">
    <property type="term" value="F:monoatomic cation transmembrane transporter activity"/>
    <property type="evidence" value="ECO:0007669"/>
    <property type="project" value="InterPro"/>
</dbReference>
<evidence type="ECO:0000256" key="7">
    <source>
        <dbReference type="ARBA" id="ARBA00023136"/>
    </source>
</evidence>
<feature type="transmembrane region" description="Helical" evidence="8">
    <location>
        <begin position="366"/>
        <end position="387"/>
    </location>
</feature>
<keyword evidence="5 8" id="KW-1133">Transmembrane helix</keyword>
<sequence>MATPFIDSLFTATSATCITGLVIYDTAPYWSTFGELVILFLIQLGGLGFVTLATFFLTMAGRKAGLKNMKLAQESLNTINMQDAIPLIKQMLGLVFIVELAGACLLSIDFVPRFGLIGLYYGVFHSVAAFCNAGFDLMGGGYASMADFTGNPLVLYTLSLLVIIGGLGFIVWQDLFNYHKNRKLTAHTRIVLILSAVLLILSALFVFLMERDHALAGLSLGKKLNASLFLSVNARSGGFSTFNVDTLHGVTKVFIALMMFIGGASGSLAGGIKVNTLGILLCAVYCLIRGRDETIVFNRKIPQRIVMKAFAIVFFATLIMLGVTILIHIIQPEISLLNTFFDSVSALGIVGLSTGAVQDMNALNKILVILCMFTGRIGPISFALALASGKKPPDHTIYPDGKFVVG</sequence>
<keyword evidence="3" id="KW-1003">Cell membrane</keyword>
<evidence type="ECO:0000256" key="5">
    <source>
        <dbReference type="ARBA" id="ARBA00022989"/>
    </source>
</evidence>
<evidence type="ECO:0000313" key="10">
    <source>
        <dbReference type="Proteomes" id="UP000324781"/>
    </source>
</evidence>
<feature type="transmembrane region" description="Helical" evidence="8">
    <location>
        <begin position="91"/>
        <end position="111"/>
    </location>
</feature>
<evidence type="ECO:0000256" key="2">
    <source>
        <dbReference type="ARBA" id="ARBA00022448"/>
    </source>
</evidence>
<protein>
    <submittedName>
        <fullName evidence="9">Trk system potassium uptake protein TrkH</fullName>
    </submittedName>
</protein>
<dbReference type="AlphaFoldDB" id="A0A1M6GMX1"/>
<organism evidence="9 10">
    <name type="scientific">Thermoclostridium caenicola</name>
    <dbReference type="NCBI Taxonomy" id="659425"/>
    <lineage>
        <taxon>Bacteria</taxon>
        <taxon>Bacillati</taxon>
        <taxon>Bacillota</taxon>
        <taxon>Clostridia</taxon>
        <taxon>Eubacteriales</taxon>
        <taxon>Oscillospiraceae</taxon>
        <taxon>Thermoclostridium</taxon>
    </lineage>
</organism>
<feature type="transmembrane region" description="Helical" evidence="8">
    <location>
        <begin position="309"/>
        <end position="330"/>
    </location>
</feature>
<keyword evidence="7 8" id="KW-0472">Membrane</keyword>
<feature type="transmembrane region" description="Helical" evidence="8">
    <location>
        <begin position="36"/>
        <end position="60"/>
    </location>
</feature>
<dbReference type="Proteomes" id="UP000324781">
    <property type="component" value="Unassembled WGS sequence"/>
</dbReference>
<comment type="subcellular location">
    <subcellularLocation>
        <location evidence="1">Cell membrane</location>
        <topology evidence="1">Multi-pass membrane protein</topology>
    </subcellularLocation>
</comment>
<keyword evidence="10" id="KW-1185">Reference proteome</keyword>
<dbReference type="PANTHER" id="PTHR32024">
    <property type="entry name" value="TRK SYSTEM POTASSIUM UPTAKE PROTEIN TRKG-RELATED"/>
    <property type="match status" value="1"/>
</dbReference>
<feature type="transmembrane region" description="Helical" evidence="8">
    <location>
        <begin position="255"/>
        <end position="288"/>
    </location>
</feature>
<evidence type="ECO:0000256" key="1">
    <source>
        <dbReference type="ARBA" id="ARBA00004651"/>
    </source>
</evidence>
<dbReference type="Pfam" id="PF02386">
    <property type="entry name" value="TrkH"/>
    <property type="match status" value="1"/>
</dbReference>
<dbReference type="InterPro" id="IPR003445">
    <property type="entry name" value="Cat_transpt"/>
</dbReference>
<evidence type="ECO:0000256" key="4">
    <source>
        <dbReference type="ARBA" id="ARBA00022692"/>
    </source>
</evidence>
<feature type="transmembrane region" description="Helical" evidence="8">
    <location>
        <begin position="118"/>
        <end position="135"/>
    </location>
</feature>
<keyword evidence="2" id="KW-0813">Transport</keyword>
<dbReference type="PANTHER" id="PTHR32024:SF1">
    <property type="entry name" value="KTR SYSTEM POTASSIUM UPTAKE PROTEIN B"/>
    <property type="match status" value="1"/>
</dbReference>
<evidence type="ECO:0000256" key="3">
    <source>
        <dbReference type="ARBA" id="ARBA00022475"/>
    </source>
</evidence>
<keyword evidence="6" id="KW-0406">Ion transport</keyword>
<feature type="transmembrane region" description="Helical" evidence="8">
    <location>
        <begin position="6"/>
        <end position="24"/>
    </location>
</feature>
<feature type="transmembrane region" description="Helical" evidence="8">
    <location>
        <begin position="155"/>
        <end position="178"/>
    </location>
</feature>
<dbReference type="EMBL" id="FQZP01000025">
    <property type="protein sequence ID" value="SHJ11327.1"/>
    <property type="molecule type" value="Genomic_DNA"/>
</dbReference>
<gene>
    <name evidence="9" type="ORF">SAMN05444373_102519</name>
</gene>
<feature type="transmembrane region" description="Helical" evidence="8">
    <location>
        <begin position="190"/>
        <end position="209"/>
    </location>
</feature>
<reference evidence="9 10" key="1">
    <citation type="submission" date="2016-11" db="EMBL/GenBank/DDBJ databases">
        <authorList>
            <person name="Varghese N."/>
            <person name="Submissions S."/>
        </authorList>
    </citation>
    <scope>NUCLEOTIDE SEQUENCE [LARGE SCALE GENOMIC DNA]</scope>
    <source>
        <strain evidence="9 10">DSM 19027</strain>
    </source>
</reference>
<accession>A0A1M6GMX1</accession>
<evidence type="ECO:0000256" key="6">
    <source>
        <dbReference type="ARBA" id="ARBA00023065"/>
    </source>
</evidence>
<proteinExistence type="predicted"/>
<dbReference type="GO" id="GO:0005886">
    <property type="term" value="C:plasma membrane"/>
    <property type="evidence" value="ECO:0007669"/>
    <property type="project" value="UniProtKB-SubCell"/>
</dbReference>